<gene>
    <name evidence="1" type="ORF">LCGC14_1144290</name>
</gene>
<evidence type="ECO:0000313" key="1">
    <source>
        <dbReference type="EMBL" id="KKM99812.1"/>
    </source>
</evidence>
<accession>A0A0F9Q362</accession>
<protein>
    <submittedName>
        <fullName evidence="1">Uncharacterized protein</fullName>
    </submittedName>
</protein>
<comment type="caution">
    <text evidence="1">The sequence shown here is derived from an EMBL/GenBank/DDBJ whole genome shotgun (WGS) entry which is preliminary data.</text>
</comment>
<reference evidence="1" key="1">
    <citation type="journal article" date="2015" name="Nature">
        <title>Complex archaea that bridge the gap between prokaryotes and eukaryotes.</title>
        <authorList>
            <person name="Spang A."/>
            <person name="Saw J.H."/>
            <person name="Jorgensen S.L."/>
            <person name="Zaremba-Niedzwiedzka K."/>
            <person name="Martijn J."/>
            <person name="Lind A.E."/>
            <person name="van Eijk R."/>
            <person name="Schleper C."/>
            <person name="Guy L."/>
            <person name="Ettema T.J."/>
        </authorList>
    </citation>
    <scope>NUCLEOTIDE SEQUENCE</scope>
</reference>
<name>A0A0F9Q362_9ZZZZ</name>
<dbReference type="AlphaFoldDB" id="A0A0F9Q362"/>
<proteinExistence type="predicted"/>
<dbReference type="EMBL" id="LAZR01005456">
    <property type="protein sequence ID" value="KKM99812.1"/>
    <property type="molecule type" value="Genomic_DNA"/>
</dbReference>
<sequence length="72" mass="8167">MYKLKETEDGHWGWECANSAYGWAGGEEDTLSQAKIELVIAENEMFETPYPPIIVKAMRADPEHFAADFSDK</sequence>
<organism evidence="1">
    <name type="scientific">marine sediment metagenome</name>
    <dbReference type="NCBI Taxonomy" id="412755"/>
    <lineage>
        <taxon>unclassified sequences</taxon>
        <taxon>metagenomes</taxon>
        <taxon>ecological metagenomes</taxon>
    </lineage>
</organism>